<gene>
    <name evidence="2" type="ORF">AXG93_4009s1070</name>
</gene>
<dbReference type="AlphaFoldDB" id="A0A176W290"/>
<accession>A0A176W290</accession>
<evidence type="ECO:0000256" key="1">
    <source>
        <dbReference type="SAM" id="MobiDB-lite"/>
    </source>
</evidence>
<feature type="region of interest" description="Disordered" evidence="1">
    <location>
        <begin position="1"/>
        <end position="91"/>
    </location>
</feature>
<dbReference type="EMBL" id="LVLJ01001965">
    <property type="protein sequence ID" value="OAE27177.1"/>
    <property type="molecule type" value="Genomic_DNA"/>
</dbReference>
<proteinExistence type="predicted"/>
<feature type="compositionally biased region" description="Basic and acidic residues" evidence="1">
    <location>
        <begin position="14"/>
        <end position="36"/>
    </location>
</feature>
<protein>
    <submittedName>
        <fullName evidence="2">Uncharacterized protein</fullName>
    </submittedName>
</protein>
<dbReference type="Proteomes" id="UP000077202">
    <property type="component" value="Unassembled WGS sequence"/>
</dbReference>
<feature type="compositionally biased region" description="Basic and acidic residues" evidence="1">
    <location>
        <begin position="47"/>
        <end position="57"/>
    </location>
</feature>
<evidence type="ECO:0000313" key="2">
    <source>
        <dbReference type="EMBL" id="OAE27177.1"/>
    </source>
</evidence>
<keyword evidence="3" id="KW-1185">Reference proteome</keyword>
<reference evidence="2" key="1">
    <citation type="submission" date="2016-03" db="EMBL/GenBank/DDBJ databases">
        <title>Mechanisms controlling the formation of the plant cell surface in tip-growing cells are functionally conserved among land plants.</title>
        <authorList>
            <person name="Honkanen S."/>
            <person name="Jones V.A."/>
            <person name="Morieri G."/>
            <person name="Champion C."/>
            <person name="Hetherington A.J."/>
            <person name="Kelly S."/>
            <person name="Saint-Marcoux D."/>
            <person name="Proust H."/>
            <person name="Prescott H."/>
            <person name="Dolan L."/>
        </authorList>
    </citation>
    <scope>NUCLEOTIDE SEQUENCE [LARGE SCALE GENOMIC DNA]</scope>
    <source>
        <tissue evidence="2">Whole gametophyte</tissue>
    </source>
</reference>
<comment type="caution">
    <text evidence="2">The sequence shown here is derived from an EMBL/GenBank/DDBJ whole genome shotgun (WGS) entry which is preliminary data.</text>
</comment>
<name>A0A176W290_MARPO</name>
<sequence>MSIRSRGRIQPAAVHHERELRGEERLEEPVAHHGVEGDEEEPLGDENGERANDEILKGPDQGYERPQVPPPPLTMRQNLKAKEKSSRARAGCITKRSTEWTTCDRRIIKKWELKLTREFRSNVESRQGGQLKINHELYFGSHKRENRLAGASSFIGKHMGFGA</sequence>
<evidence type="ECO:0000313" key="3">
    <source>
        <dbReference type="Proteomes" id="UP000077202"/>
    </source>
</evidence>
<organism evidence="2 3">
    <name type="scientific">Marchantia polymorpha subsp. ruderalis</name>
    <dbReference type="NCBI Taxonomy" id="1480154"/>
    <lineage>
        <taxon>Eukaryota</taxon>
        <taxon>Viridiplantae</taxon>
        <taxon>Streptophyta</taxon>
        <taxon>Embryophyta</taxon>
        <taxon>Marchantiophyta</taxon>
        <taxon>Marchantiopsida</taxon>
        <taxon>Marchantiidae</taxon>
        <taxon>Marchantiales</taxon>
        <taxon>Marchantiaceae</taxon>
        <taxon>Marchantia</taxon>
    </lineage>
</organism>
<feature type="compositionally biased region" description="Acidic residues" evidence="1">
    <location>
        <begin position="37"/>
        <end position="46"/>
    </location>
</feature>